<name>A0A2S3UYW6_9HYPH</name>
<feature type="region of interest" description="Disordered" evidence="1">
    <location>
        <begin position="22"/>
        <end position="68"/>
    </location>
</feature>
<protein>
    <submittedName>
        <fullName evidence="2">Uncharacterized protein</fullName>
    </submittedName>
</protein>
<evidence type="ECO:0000256" key="1">
    <source>
        <dbReference type="SAM" id="MobiDB-lite"/>
    </source>
</evidence>
<proteinExistence type="predicted"/>
<dbReference type="EMBL" id="PPCN01000002">
    <property type="protein sequence ID" value="POF32845.1"/>
    <property type="molecule type" value="Genomic_DNA"/>
</dbReference>
<keyword evidence="3" id="KW-1185">Reference proteome</keyword>
<evidence type="ECO:0000313" key="2">
    <source>
        <dbReference type="EMBL" id="POF32845.1"/>
    </source>
</evidence>
<evidence type="ECO:0000313" key="3">
    <source>
        <dbReference type="Proteomes" id="UP000236959"/>
    </source>
</evidence>
<feature type="compositionally biased region" description="Basic and acidic residues" evidence="1">
    <location>
        <begin position="29"/>
        <end position="56"/>
    </location>
</feature>
<dbReference type="OrthoDB" id="7679519at2"/>
<dbReference type="AlphaFoldDB" id="A0A2S3UYW6"/>
<reference evidence="2 3" key="1">
    <citation type="submission" date="2018-01" db="EMBL/GenBank/DDBJ databases">
        <title>Genomic Encyclopedia of Archaeal and Bacterial Type Strains, Phase II (KMG-II): from individual species to whole genera.</title>
        <authorList>
            <person name="Goeker M."/>
        </authorList>
    </citation>
    <scope>NUCLEOTIDE SEQUENCE [LARGE SCALE GENOMIC DNA]</scope>
    <source>
        <strain evidence="2 3">DSM 17023</strain>
    </source>
</reference>
<organism evidence="2 3">
    <name type="scientific">Roseibium marinum</name>
    <dbReference type="NCBI Taxonomy" id="281252"/>
    <lineage>
        <taxon>Bacteria</taxon>
        <taxon>Pseudomonadati</taxon>
        <taxon>Pseudomonadota</taxon>
        <taxon>Alphaproteobacteria</taxon>
        <taxon>Hyphomicrobiales</taxon>
        <taxon>Stappiaceae</taxon>
        <taxon>Roseibium</taxon>
    </lineage>
</organism>
<accession>A0A2S3UYW6</accession>
<sequence>MSSISETSSSAAYSAADTRSQLAANAVRDQNEQERQVASRLDEAQESEQTRRETRKIPGLGEAVDISV</sequence>
<gene>
    <name evidence="2" type="ORF">CLV41_102250</name>
</gene>
<comment type="caution">
    <text evidence="2">The sequence shown here is derived from an EMBL/GenBank/DDBJ whole genome shotgun (WGS) entry which is preliminary data.</text>
</comment>
<dbReference type="RefSeq" id="WP_103221825.1">
    <property type="nucleotide sequence ID" value="NZ_PPCN01000002.1"/>
</dbReference>
<dbReference type="Proteomes" id="UP000236959">
    <property type="component" value="Unassembled WGS sequence"/>
</dbReference>